<proteinExistence type="predicted"/>
<reference evidence="1" key="1">
    <citation type="submission" date="2014-09" db="EMBL/GenBank/DDBJ databases">
        <authorList>
            <person name="Magalhaes I.L.F."/>
            <person name="Oliveira U."/>
            <person name="Santos F.R."/>
            <person name="Vidigal T.H.D.A."/>
            <person name="Brescovit A.D."/>
            <person name="Santos A.J."/>
        </authorList>
    </citation>
    <scope>NUCLEOTIDE SEQUENCE</scope>
    <source>
        <tissue evidence="1">Shoot tissue taken approximately 20 cm above the soil surface</tissue>
    </source>
</reference>
<evidence type="ECO:0000313" key="1">
    <source>
        <dbReference type="EMBL" id="JAE23579.1"/>
    </source>
</evidence>
<organism evidence="1">
    <name type="scientific">Arundo donax</name>
    <name type="common">Giant reed</name>
    <name type="synonym">Donax arundinaceus</name>
    <dbReference type="NCBI Taxonomy" id="35708"/>
    <lineage>
        <taxon>Eukaryota</taxon>
        <taxon>Viridiplantae</taxon>
        <taxon>Streptophyta</taxon>
        <taxon>Embryophyta</taxon>
        <taxon>Tracheophyta</taxon>
        <taxon>Spermatophyta</taxon>
        <taxon>Magnoliopsida</taxon>
        <taxon>Liliopsida</taxon>
        <taxon>Poales</taxon>
        <taxon>Poaceae</taxon>
        <taxon>PACMAD clade</taxon>
        <taxon>Arundinoideae</taxon>
        <taxon>Arundineae</taxon>
        <taxon>Arundo</taxon>
    </lineage>
</organism>
<protein>
    <submittedName>
        <fullName evidence="1">Uncharacterized protein</fullName>
    </submittedName>
</protein>
<sequence length="91" mass="10848">MLIGQVKYVLKNQRTAEVYLHLSRHISIIRRIMHVKDQTAAVYTKNYLSTSKLSNMHNPQVEAKESTSNRSIYLQESYTYIHIYIYIYKHI</sequence>
<accession>A0A0A9GJJ0</accession>
<dbReference type="EMBL" id="GBRH01174317">
    <property type="protein sequence ID" value="JAE23579.1"/>
    <property type="molecule type" value="Transcribed_RNA"/>
</dbReference>
<dbReference type="AlphaFoldDB" id="A0A0A9GJJ0"/>
<name>A0A0A9GJJ0_ARUDO</name>
<reference evidence="1" key="2">
    <citation type="journal article" date="2015" name="Data Brief">
        <title>Shoot transcriptome of the giant reed, Arundo donax.</title>
        <authorList>
            <person name="Barrero R.A."/>
            <person name="Guerrero F.D."/>
            <person name="Moolhuijzen P."/>
            <person name="Goolsby J.A."/>
            <person name="Tidwell J."/>
            <person name="Bellgard S.E."/>
            <person name="Bellgard M.I."/>
        </authorList>
    </citation>
    <scope>NUCLEOTIDE SEQUENCE</scope>
    <source>
        <tissue evidence="1">Shoot tissue taken approximately 20 cm above the soil surface</tissue>
    </source>
</reference>